<dbReference type="InterPro" id="IPR036663">
    <property type="entry name" value="Fumarylacetoacetase_C_sf"/>
</dbReference>
<dbReference type="Gene3D" id="3.90.850.10">
    <property type="entry name" value="Fumarylacetoacetase-like, C-terminal domain"/>
    <property type="match status" value="1"/>
</dbReference>
<evidence type="ECO:0000256" key="1">
    <source>
        <dbReference type="ARBA" id="ARBA00001946"/>
    </source>
</evidence>
<reference evidence="5 6" key="1">
    <citation type="submission" date="2020-07" db="EMBL/GenBank/DDBJ databases">
        <title>Pusillimonas sp. nov., isolated from poultry manure in Taiwan.</title>
        <authorList>
            <person name="Lin S.-Y."/>
            <person name="Tang Y.-S."/>
            <person name="Young C.-C."/>
        </authorList>
    </citation>
    <scope>NUCLEOTIDE SEQUENCE [LARGE SCALE GENOMIC DNA]</scope>
    <source>
        <strain evidence="5 6">CC-YST705</strain>
    </source>
</reference>
<sequence length="314" mass="35011">MKYQLFTYVGEDGRPQPGLHFDGQAYALGRTLEAGAPQWCSVDDLVSEWEQADLWLQAITDEWAAKPHLAQQHMLLAGFEYLPPLTRCGVVYGAGANYRDHVEAMGRAMNMKLNLDPKKDGLPPWHFLKAGQSTLAGHLQTVPFPEHTSKLDWEAELAVIIGRRASKVSPQQALDYVAGYSCANDLSARDNLTRQQVDPSSPFRFDWIGHKCFTGSCPLGPFVTPARYVRTPENLGIKLWLNDELRQDSSTSNHLYSVADQISYLSHRLDLVPGDVLLTGTPAGVGMETGEFLKRGDVMRVWIEDLGELETRVV</sequence>
<keyword evidence="5" id="KW-0378">Hydrolase</keyword>
<dbReference type="RefSeq" id="WP_226954597.1">
    <property type="nucleotide sequence ID" value="NZ_JACDXW010000005.1"/>
</dbReference>
<dbReference type="SUPFAM" id="SSF56529">
    <property type="entry name" value="FAH"/>
    <property type="match status" value="1"/>
</dbReference>
<accession>A0ABS8CDR2</accession>
<comment type="similarity">
    <text evidence="2">Belongs to the FAH family.</text>
</comment>
<evidence type="ECO:0000259" key="4">
    <source>
        <dbReference type="Pfam" id="PF01557"/>
    </source>
</evidence>
<dbReference type="InterPro" id="IPR051121">
    <property type="entry name" value="FAH"/>
</dbReference>
<dbReference type="InterPro" id="IPR011234">
    <property type="entry name" value="Fumarylacetoacetase-like_C"/>
</dbReference>
<organism evidence="5 6">
    <name type="scientific">Mesopusillimonas faecipullorum</name>
    <dbReference type="NCBI Taxonomy" id="2755040"/>
    <lineage>
        <taxon>Bacteria</taxon>
        <taxon>Pseudomonadati</taxon>
        <taxon>Pseudomonadota</taxon>
        <taxon>Betaproteobacteria</taxon>
        <taxon>Burkholderiales</taxon>
        <taxon>Alcaligenaceae</taxon>
        <taxon>Mesopusillimonas</taxon>
    </lineage>
</organism>
<dbReference type="GO" id="GO:0016787">
    <property type="term" value="F:hydrolase activity"/>
    <property type="evidence" value="ECO:0007669"/>
    <property type="project" value="UniProtKB-KW"/>
</dbReference>
<protein>
    <submittedName>
        <fullName evidence="5">Fumarylacetoacetate hydrolase family protein</fullName>
    </submittedName>
</protein>
<evidence type="ECO:0000313" key="6">
    <source>
        <dbReference type="Proteomes" id="UP000776983"/>
    </source>
</evidence>
<keyword evidence="6" id="KW-1185">Reference proteome</keyword>
<evidence type="ECO:0000256" key="2">
    <source>
        <dbReference type="ARBA" id="ARBA00010211"/>
    </source>
</evidence>
<comment type="caution">
    <text evidence="5">The sequence shown here is derived from an EMBL/GenBank/DDBJ whole genome shotgun (WGS) entry which is preliminary data.</text>
</comment>
<dbReference type="PANTHER" id="PTHR42796">
    <property type="entry name" value="FUMARYLACETOACETATE HYDROLASE DOMAIN-CONTAINING PROTEIN 2A-RELATED"/>
    <property type="match status" value="1"/>
</dbReference>
<dbReference type="Pfam" id="PF01557">
    <property type="entry name" value="FAA_hydrolase"/>
    <property type="match status" value="1"/>
</dbReference>
<dbReference type="Proteomes" id="UP000776983">
    <property type="component" value="Unassembled WGS sequence"/>
</dbReference>
<comment type="cofactor">
    <cofactor evidence="1">
        <name>Mg(2+)</name>
        <dbReference type="ChEBI" id="CHEBI:18420"/>
    </cofactor>
</comment>
<keyword evidence="3" id="KW-0479">Metal-binding</keyword>
<dbReference type="EMBL" id="JACDXW010000005">
    <property type="protein sequence ID" value="MCB5364173.1"/>
    <property type="molecule type" value="Genomic_DNA"/>
</dbReference>
<proteinExistence type="inferred from homology"/>
<evidence type="ECO:0000313" key="5">
    <source>
        <dbReference type="EMBL" id="MCB5364173.1"/>
    </source>
</evidence>
<evidence type="ECO:0000256" key="3">
    <source>
        <dbReference type="ARBA" id="ARBA00022723"/>
    </source>
</evidence>
<feature type="domain" description="Fumarylacetoacetase-like C-terminal" evidence="4">
    <location>
        <begin position="91"/>
        <end position="314"/>
    </location>
</feature>
<gene>
    <name evidence="5" type="ORF">H0484_10490</name>
</gene>
<dbReference type="PANTHER" id="PTHR42796:SF4">
    <property type="entry name" value="FUMARYLACETOACETATE HYDROLASE DOMAIN-CONTAINING PROTEIN 2A"/>
    <property type="match status" value="1"/>
</dbReference>
<name>A0ABS8CDR2_9BURK</name>